<evidence type="ECO:0000256" key="1">
    <source>
        <dbReference type="SAM" id="Phobius"/>
    </source>
</evidence>
<keyword evidence="1" id="KW-0812">Transmembrane</keyword>
<organism evidence="2 3">
    <name type="scientific">Corynebacterium hesseae</name>
    <dbReference type="NCBI Taxonomy" id="2913502"/>
    <lineage>
        <taxon>Bacteria</taxon>
        <taxon>Bacillati</taxon>
        <taxon>Actinomycetota</taxon>
        <taxon>Actinomycetes</taxon>
        <taxon>Mycobacteriales</taxon>
        <taxon>Corynebacteriaceae</taxon>
        <taxon>Corynebacterium</taxon>
    </lineage>
</organism>
<reference evidence="2" key="1">
    <citation type="submission" date="2017-12" db="EMBL/GenBank/DDBJ databases">
        <authorList>
            <person name="Thomas-White K."/>
            <person name="Wolfe A.J."/>
        </authorList>
    </citation>
    <scope>NUCLEOTIDE SEQUENCE</scope>
    <source>
        <strain evidence="2">UMB0043</strain>
    </source>
</reference>
<evidence type="ECO:0000313" key="3">
    <source>
        <dbReference type="Proteomes" id="UP000235104"/>
    </source>
</evidence>
<accession>A0ABU9UFU6</accession>
<gene>
    <name evidence="2" type="ORF">CYJ44_000330</name>
</gene>
<dbReference type="Proteomes" id="UP000235104">
    <property type="component" value="Unassembled WGS sequence"/>
</dbReference>
<comment type="caution">
    <text evidence="2">The sequence shown here is derived from an EMBL/GenBank/DDBJ whole genome shotgun (WGS) entry which is preliminary data.</text>
</comment>
<sequence>MSTLLALTILVTLALVAYNLLTLPLDQAAGVTVGIAAICAVQAWIYTAAASLTSDGLGMAWATVYAGIAVLGALALTVAIRIAR</sequence>
<evidence type="ECO:0000313" key="2">
    <source>
        <dbReference type="EMBL" id="MEM5984613.1"/>
    </source>
</evidence>
<proteinExistence type="predicted"/>
<name>A0ABU9UFU6_9CORY</name>
<protein>
    <submittedName>
        <fullName evidence="2">Uncharacterized protein</fullName>
    </submittedName>
</protein>
<feature type="transmembrane region" description="Helical" evidence="1">
    <location>
        <begin position="61"/>
        <end position="83"/>
    </location>
</feature>
<feature type="transmembrane region" description="Helical" evidence="1">
    <location>
        <begin position="29"/>
        <end position="49"/>
    </location>
</feature>
<keyword evidence="1" id="KW-0472">Membrane</keyword>
<keyword evidence="1" id="KW-1133">Transmembrane helix</keyword>
<dbReference type="EMBL" id="PKHR02000002">
    <property type="protein sequence ID" value="MEM5984613.1"/>
    <property type="molecule type" value="Genomic_DNA"/>
</dbReference>
<dbReference type="RefSeq" id="WP_070532637.1">
    <property type="nucleotide sequence ID" value="NZ_PKHR02000002.1"/>
</dbReference>
<keyword evidence="3" id="KW-1185">Reference proteome</keyword>